<dbReference type="SUPFAM" id="SSF51695">
    <property type="entry name" value="PLC-like phosphodiesterases"/>
    <property type="match status" value="1"/>
</dbReference>
<dbReference type="PROSITE" id="PS51704">
    <property type="entry name" value="GP_PDE"/>
    <property type="match status" value="1"/>
</dbReference>
<dbReference type="STRING" id="1601833.SAMN05518684_13113"/>
<dbReference type="RefSeq" id="WP_245733258.1">
    <property type="nucleotide sequence ID" value="NZ_FOGT01000031.1"/>
</dbReference>
<dbReference type="InterPro" id="IPR017946">
    <property type="entry name" value="PLC-like_Pdiesterase_TIM-brl"/>
</dbReference>
<dbReference type="AlphaFoldDB" id="A0A1H9XA30"/>
<proteinExistence type="predicted"/>
<name>A0A1H9XA30_9BACI</name>
<feature type="domain" description="GP-PDE" evidence="2">
    <location>
        <begin position="53"/>
        <end position="308"/>
    </location>
</feature>
<dbReference type="CDD" id="cd08561">
    <property type="entry name" value="GDPD_cytoplasmic_ScUgpQ2_like"/>
    <property type="match status" value="1"/>
</dbReference>
<protein>
    <submittedName>
        <fullName evidence="3">Glycerophosphoryl diester phosphodiesterase</fullName>
    </submittedName>
</protein>
<dbReference type="EMBL" id="FOGT01000031">
    <property type="protein sequence ID" value="SES43068.1"/>
    <property type="molecule type" value="Genomic_DNA"/>
</dbReference>
<evidence type="ECO:0000259" key="2">
    <source>
        <dbReference type="PROSITE" id="PS51704"/>
    </source>
</evidence>
<evidence type="ECO:0000313" key="4">
    <source>
        <dbReference type="Proteomes" id="UP000198571"/>
    </source>
</evidence>
<dbReference type="PANTHER" id="PTHR46211">
    <property type="entry name" value="GLYCEROPHOSPHORYL DIESTER PHOSPHODIESTERASE"/>
    <property type="match status" value="1"/>
</dbReference>
<keyword evidence="4" id="KW-1185">Reference proteome</keyword>
<reference evidence="4" key="1">
    <citation type="submission" date="2016-10" db="EMBL/GenBank/DDBJ databases">
        <authorList>
            <person name="Varghese N."/>
            <person name="Submissions S."/>
        </authorList>
    </citation>
    <scope>NUCLEOTIDE SEQUENCE [LARGE SCALE GENOMIC DNA]</scope>
    <source>
        <strain evidence="4">S9</strain>
    </source>
</reference>
<keyword evidence="1" id="KW-0472">Membrane</keyword>
<dbReference type="Gene3D" id="3.20.20.190">
    <property type="entry name" value="Phosphatidylinositol (PI) phosphodiesterase"/>
    <property type="match status" value="1"/>
</dbReference>
<evidence type="ECO:0000313" key="3">
    <source>
        <dbReference type="EMBL" id="SES43068.1"/>
    </source>
</evidence>
<feature type="transmembrane region" description="Helical" evidence="1">
    <location>
        <begin position="15"/>
        <end position="37"/>
    </location>
</feature>
<dbReference type="GO" id="GO:0006629">
    <property type="term" value="P:lipid metabolic process"/>
    <property type="evidence" value="ECO:0007669"/>
    <property type="project" value="InterPro"/>
</dbReference>
<dbReference type="GO" id="GO:0008081">
    <property type="term" value="F:phosphoric diester hydrolase activity"/>
    <property type="evidence" value="ECO:0007669"/>
    <property type="project" value="InterPro"/>
</dbReference>
<evidence type="ECO:0000256" key="1">
    <source>
        <dbReference type="SAM" id="Phobius"/>
    </source>
</evidence>
<dbReference type="InterPro" id="IPR030395">
    <property type="entry name" value="GP_PDE_dom"/>
</dbReference>
<sequence length="311" mass="35474">MAYLKRKTLQQRKGGAVLITAAVFAGISLLWMLVYTFPVSERPANTFFQSVVPLVIAHQGGEHLAPSNTLEAYRQAEELGVDVIEFDIHMTKDGHLVAIHDDSVDRTTDREGKVNDLTLEEIQSLDAGHYFKDLEGEYSYRGQGVFIPTVEQIFNDIQDMDWNIEIKATNDPALYEEISSQLWSLIKEYGLEERVLIASFDQQIIDKIIDISEGEALVSGGRQEVTRFVIFHKLFLNSLYVPKVDAIQIPVEENIFNLKDKKLIQGARNRNMAVYYWTINDQEEMEKLFDLGADGIVTDRPDLMIDLIERD</sequence>
<dbReference type="Proteomes" id="UP000198571">
    <property type="component" value="Unassembled WGS sequence"/>
</dbReference>
<organism evidence="3 4">
    <name type="scientific">Salipaludibacillus aurantiacus</name>
    <dbReference type="NCBI Taxonomy" id="1601833"/>
    <lineage>
        <taxon>Bacteria</taxon>
        <taxon>Bacillati</taxon>
        <taxon>Bacillota</taxon>
        <taxon>Bacilli</taxon>
        <taxon>Bacillales</taxon>
        <taxon>Bacillaceae</taxon>
    </lineage>
</organism>
<keyword evidence="1" id="KW-1133">Transmembrane helix</keyword>
<dbReference type="PANTHER" id="PTHR46211:SF14">
    <property type="entry name" value="GLYCEROPHOSPHODIESTER PHOSPHODIESTERASE"/>
    <property type="match status" value="1"/>
</dbReference>
<dbReference type="Pfam" id="PF03009">
    <property type="entry name" value="GDPD"/>
    <property type="match status" value="1"/>
</dbReference>
<keyword evidence="1" id="KW-0812">Transmembrane</keyword>
<accession>A0A1H9XA30</accession>
<gene>
    <name evidence="3" type="ORF">SAMN05518684_13113</name>
</gene>